<dbReference type="EMBL" id="UOYP01000695">
    <property type="protein sequence ID" value="VAY89652.1"/>
    <property type="molecule type" value="Genomic_DNA"/>
</dbReference>
<gene>
    <name evidence="1" type="ORF">CARN8_7240007</name>
</gene>
<proteinExistence type="predicted"/>
<protein>
    <submittedName>
        <fullName evidence="1">Uncharacterized protein</fullName>
    </submittedName>
</protein>
<evidence type="ECO:0000313" key="1">
    <source>
        <dbReference type="EMBL" id="VAY89652.1"/>
    </source>
</evidence>
<sequence>MYLFALGALFYLMHTLNTTM</sequence>
<dbReference type="AlphaFoldDB" id="A0A3P3ZSL8"/>
<accession>A0A3P3ZSL8</accession>
<reference evidence="1" key="1">
    <citation type="submission" date="2018-10" db="EMBL/GenBank/DDBJ databases">
        <authorList>
            <person name="Plewniak F."/>
        </authorList>
    </citation>
    <scope>NUCLEOTIDE SEQUENCE</scope>
</reference>
<organism evidence="1">
    <name type="scientific">mine drainage metagenome</name>
    <dbReference type="NCBI Taxonomy" id="410659"/>
    <lineage>
        <taxon>unclassified sequences</taxon>
        <taxon>metagenomes</taxon>
        <taxon>ecological metagenomes</taxon>
    </lineage>
</organism>
<name>A0A3P3ZSL8_9ZZZZ</name>